<evidence type="ECO:0000313" key="2">
    <source>
        <dbReference type="EMBL" id="PTB91730.1"/>
    </source>
</evidence>
<dbReference type="EMBL" id="PYVU01000317">
    <property type="protein sequence ID" value="PTB91730.1"/>
    <property type="molecule type" value="Genomic_DNA"/>
</dbReference>
<accession>A0A2T4DD50</accession>
<feature type="non-terminal residue" evidence="2">
    <location>
        <position position="1"/>
    </location>
</feature>
<dbReference type="InterPro" id="IPR041700">
    <property type="entry name" value="OMP_b-brl_3"/>
</dbReference>
<evidence type="ECO:0000313" key="3">
    <source>
        <dbReference type="Proteomes" id="UP000240608"/>
    </source>
</evidence>
<organism evidence="2 3">
    <name type="scientific">Marivirga lumbricoides</name>
    <dbReference type="NCBI Taxonomy" id="1046115"/>
    <lineage>
        <taxon>Bacteria</taxon>
        <taxon>Pseudomonadati</taxon>
        <taxon>Bacteroidota</taxon>
        <taxon>Cytophagia</taxon>
        <taxon>Cytophagales</taxon>
        <taxon>Marivirgaceae</taxon>
        <taxon>Marivirga</taxon>
    </lineage>
</organism>
<evidence type="ECO:0000259" key="1">
    <source>
        <dbReference type="Pfam" id="PF14905"/>
    </source>
</evidence>
<keyword evidence="2" id="KW-0675">Receptor</keyword>
<gene>
    <name evidence="2" type="ORF">C9994_15065</name>
</gene>
<name>A0A2T4DD50_9BACT</name>
<dbReference type="AlphaFoldDB" id="A0A2T4DD50"/>
<protein>
    <submittedName>
        <fullName evidence="2">TonB-dependent receptor</fullName>
    </submittedName>
</protein>
<reference evidence="2 3" key="1">
    <citation type="submission" date="2018-03" db="EMBL/GenBank/DDBJ databases">
        <title>Cross-interface Injection: A General Nanoliter Liquid Handling Method Applied to Single Cells Genome Amplification Automated Nanoliter Liquid Handling Applied to Single Cell Multiple Displacement Amplification.</title>
        <authorList>
            <person name="Yun J."/>
            <person name="Xu P."/>
            <person name="Xu J."/>
            <person name="Dai X."/>
            <person name="Wang Y."/>
            <person name="Zheng X."/>
            <person name="Cao C."/>
            <person name="Yi Q."/>
            <person name="Zhu Y."/>
            <person name="Wang L."/>
            <person name="Dong Z."/>
            <person name="Huang Y."/>
            <person name="Huang L."/>
            <person name="Du W."/>
        </authorList>
    </citation>
    <scope>NUCLEOTIDE SEQUENCE [LARGE SCALE GENOMIC DNA]</scope>
    <source>
        <strain evidence="2 3">Z-D1-2</strain>
    </source>
</reference>
<feature type="domain" description="Outer membrane protein beta-barrel" evidence="1">
    <location>
        <begin position="1"/>
        <end position="75"/>
    </location>
</feature>
<sequence>NYFAPEIEAQGRDLARYYLDASLQRYFWDKQVSVSASFRDVFDTRNYAGENYGENFSQTYEYDRETQIVLLTASYTFNQDM</sequence>
<proteinExistence type="predicted"/>
<dbReference type="Pfam" id="PF14905">
    <property type="entry name" value="OMP_b-brl_3"/>
    <property type="match status" value="1"/>
</dbReference>
<dbReference type="Proteomes" id="UP000240608">
    <property type="component" value="Unassembled WGS sequence"/>
</dbReference>
<comment type="caution">
    <text evidence="2">The sequence shown here is derived from an EMBL/GenBank/DDBJ whole genome shotgun (WGS) entry which is preliminary data.</text>
</comment>